<reference evidence="4" key="1">
    <citation type="journal article" date="2020" name="Stud. Mycol.">
        <title>101 Dothideomycetes genomes: a test case for predicting lifestyles and emergence of pathogens.</title>
        <authorList>
            <person name="Haridas S."/>
            <person name="Albert R."/>
            <person name="Binder M."/>
            <person name="Bloem J."/>
            <person name="Labutti K."/>
            <person name="Salamov A."/>
            <person name="Andreopoulos B."/>
            <person name="Baker S."/>
            <person name="Barry K."/>
            <person name="Bills G."/>
            <person name="Bluhm B."/>
            <person name="Cannon C."/>
            <person name="Castanera R."/>
            <person name="Culley D."/>
            <person name="Daum C."/>
            <person name="Ezra D."/>
            <person name="Gonzalez J."/>
            <person name="Henrissat B."/>
            <person name="Kuo A."/>
            <person name="Liang C."/>
            <person name="Lipzen A."/>
            <person name="Lutzoni F."/>
            <person name="Magnuson J."/>
            <person name="Mondo S."/>
            <person name="Nolan M."/>
            <person name="Ohm R."/>
            <person name="Pangilinan J."/>
            <person name="Park H.-J."/>
            <person name="Ramirez L."/>
            <person name="Alfaro M."/>
            <person name="Sun H."/>
            <person name="Tritt A."/>
            <person name="Yoshinaga Y."/>
            <person name="Zwiers L.-H."/>
            <person name="Turgeon B."/>
            <person name="Goodwin S."/>
            <person name="Spatafora J."/>
            <person name="Crous P."/>
            <person name="Grigoriev I."/>
        </authorList>
    </citation>
    <scope>NUCLEOTIDE SEQUENCE</scope>
    <source>
        <strain evidence="4">CBS 175.79</strain>
    </source>
</reference>
<feature type="region of interest" description="Disordered" evidence="2">
    <location>
        <begin position="440"/>
        <end position="479"/>
    </location>
</feature>
<dbReference type="GO" id="GO:0005783">
    <property type="term" value="C:endoplasmic reticulum"/>
    <property type="evidence" value="ECO:0007669"/>
    <property type="project" value="TreeGrafter"/>
</dbReference>
<dbReference type="RefSeq" id="XP_033382395.1">
    <property type="nucleotide sequence ID" value="XM_033528648.1"/>
</dbReference>
<dbReference type="InterPro" id="IPR029052">
    <property type="entry name" value="Metallo-depent_PP-like"/>
</dbReference>
<accession>A0A6A5XMC3</accession>
<protein>
    <recommendedName>
        <fullName evidence="6">Calcineurin-like phosphoesterase domain-containing protein</fullName>
    </recommendedName>
</protein>
<feature type="chain" id="PRO_5025627447" description="Calcineurin-like phosphoesterase domain-containing protein" evidence="3">
    <location>
        <begin position="22"/>
        <end position="574"/>
    </location>
</feature>
<keyword evidence="5" id="KW-1185">Reference proteome</keyword>
<feature type="compositionally biased region" description="Pro residues" evidence="2">
    <location>
        <begin position="463"/>
        <end position="478"/>
    </location>
</feature>
<keyword evidence="3" id="KW-0732">Signal</keyword>
<dbReference type="PANTHER" id="PTHR13315:SF1">
    <property type="entry name" value="PROTEIN TED1"/>
    <property type="match status" value="1"/>
</dbReference>
<feature type="compositionally biased region" description="Polar residues" evidence="2">
    <location>
        <begin position="443"/>
        <end position="453"/>
    </location>
</feature>
<evidence type="ECO:0000256" key="3">
    <source>
        <dbReference type="SAM" id="SignalP"/>
    </source>
</evidence>
<evidence type="ECO:0000256" key="2">
    <source>
        <dbReference type="SAM" id="MobiDB-lite"/>
    </source>
</evidence>
<dbReference type="SUPFAM" id="SSF56300">
    <property type="entry name" value="Metallo-dependent phosphatases"/>
    <property type="match status" value="1"/>
</dbReference>
<evidence type="ECO:0000256" key="1">
    <source>
        <dbReference type="ARBA" id="ARBA00023136"/>
    </source>
</evidence>
<dbReference type="GeneID" id="54286045"/>
<proteinExistence type="predicted"/>
<sequence>MQLSRLLFLIALVLLPPCLLSTTWLYLYPQLHSCAFPTPNGDNNNNHNISRKQPHPHEAPFRLLALGDPQLEGDSSLPSPDEPLLPSLSDLFSASTFPDLKSALHSLLTADVPAAFHSQRKRLDLLGNDYYLAHIVRSLRRHTHPTHVAVLGDLLGSQWVSDEEFERRAGRYWGRVFKGMERVPEGYMWGDDRSKWESKREVLGADEKWEDRVINIAGNHDVGYAGDLDEDRVERFERAFGRVNWDLWLEYPAADEKISIYNDDAHDGQEEESRDDVPALRLVILNTMNIDVPALSDDLQRSTYDFLNHIITTSLPVESSSHSTVLLTHIPLHKESGTCVDAPLFTFFSGHPQGIKEQNMLSEHSSKTILEGIFGLSGNADGPNRGLGRKGVIINGHDHEGCDVIHYHSSLPWSPNAVDERNEDSAETYCETSPAGDAICYGNATSPQDNDSPPSWRAIRTPSLPPRLPLTSPPPNNDPIPSLREVTLRSMMGSFGGRAGFLSAWYDTESREWRLEIASCGLGVQHWWWGVHIADFVLVLVAVSAVMAWGVERVVGGGGAAVVDGKEKEEKGKG</sequence>
<evidence type="ECO:0000313" key="5">
    <source>
        <dbReference type="Proteomes" id="UP000799778"/>
    </source>
</evidence>
<name>A0A6A5XMC3_9PLEO</name>
<gene>
    <name evidence="4" type="ORF">BU24DRAFT_425055</name>
</gene>
<dbReference type="PANTHER" id="PTHR13315">
    <property type="entry name" value="METALLO PHOSPHOESTERASE RELATED"/>
    <property type="match status" value="1"/>
</dbReference>
<evidence type="ECO:0000313" key="4">
    <source>
        <dbReference type="EMBL" id="KAF2014056.1"/>
    </source>
</evidence>
<dbReference type="InterPro" id="IPR033308">
    <property type="entry name" value="PGAP5/Cdc1/Ted1"/>
</dbReference>
<evidence type="ECO:0008006" key="6">
    <source>
        <dbReference type="Google" id="ProtNLM"/>
    </source>
</evidence>
<organism evidence="4 5">
    <name type="scientific">Aaosphaeria arxii CBS 175.79</name>
    <dbReference type="NCBI Taxonomy" id="1450172"/>
    <lineage>
        <taxon>Eukaryota</taxon>
        <taxon>Fungi</taxon>
        <taxon>Dikarya</taxon>
        <taxon>Ascomycota</taxon>
        <taxon>Pezizomycotina</taxon>
        <taxon>Dothideomycetes</taxon>
        <taxon>Pleosporomycetidae</taxon>
        <taxon>Pleosporales</taxon>
        <taxon>Pleosporales incertae sedis</taxon>
        <taxon>Aaosphaeria</taxon>
    </lineage>
</organism>
<dbReference type="AlphaFoldDB" id="A0A6A5XMC3"/>
<keyword evidence="1" id="KW-0472">Membrane</keyword>
<dbReference type="GO" id="GO:0006506">
    <property type="term" value="P:GPI anchor biosynthetic process"/>
    <property type="evidence" value="ECO:0007669"/>
    <property type="project" value="InterPro"/>
</dbReference>
<dbReference type="GO" id="GO:0016020">
    <property type="term" value="C:membrane"/>
    <property type="evidence" value="ECO:0007669"/>
    <property type="project" value="GOC"/>
</dbReference>
<dbReference type="Proteomes" id="UP000799778">
    <property type="component" value="Unassembled WGS sequence"/>
</dbReference>
<dbReference type="OrthoDB" id="9984693at2759"/>
<dbReference type="EMBL" id="ML978071">
    <property type="protein sequence ID" value="KAF2014056.1"/>
    <property type="molecule type" value="Genomic_DNA"/>
</dbReference>
<feature type="signal peptide" evidence="3">
    <location>
        <begin position="1"/>
        <end position="21"/>
    </location>
</feature>